<accession>A0A1E7KFE7</accession>
<dbReference type="Proteomes" id="UP000176101">
    <property type="component" value="Unassembled WGS sequence"/>
</dbReference>
<evidence type="ECO:0000313" key="5">
    <source>
        <dbReference type="Proteomes" id="UP000176101"/>
    </source>
</evidence>
<organism evidence="4 5">
    <name type="scientific">Streptomyces oceani</name>
    <dbReference type="NCBI Taxonomy" id="1075402"/>
    <lineage>
        <taxon>Bacteria</taxon>
        <taxon>Bacillati</taxon>
        <taxon>Actinomycetota</taxon>
        <taxon>Actinomycetes</taxon>
        <taxon>Kitasatosporales</taxon>
        <taxon>Streptomycetaceae</taxon>
        <taxon>Streptomyces</taxon>
    </lineage>
</organism>
<gene>
    <name evidence="4" type="ORF">AN216_14000</name>
</gene>
<name>A0A1E7KFE7_9ACTN</name>
<dbReference type="InterPro" id="IPR003594">
    <property type="entry name" value="HATPase_dom"/>
</dbReference>
<keyword evidence="1" id="KW-0808">Transferase</keyword>
<keyword evidence="5" id="KW-1185">Reference proteome</keyword>
<dbReference type="Gene3D" id="3.30.565.10">
    <property type="entry name" value="Histidine kinase-like ATPase, C-terminal domain"/>
    <property type="match status" value="1"/>
</dbReference>
<evidence type="ECO:0000256" key="1">
    <source>
        <dbReference type="ARBA" id="ARBA00022527"/>
    </source>
</evidence>
<reference evidence="4 5" key="1">
    <citation type="journal article" date="2016" name="Front. Microbiol.">
        <title>Comparative Genomics Analysis of Streptomyces Species Reveals Their Adaptation to the Marine Environment and Their Diversity at the Genomic Level.</title>
        <authorList>
            <person name="Tian X."/>
            <person name="Zhang Z."/>
            <person name="Yang T."/>
            <person name="Chen M."/>
            <person name="Li J."/>
            <person name="Chen F."/>
            <person name="Yang J."/>
            <person name="Li W."/>
            <person name="Zhang B."/>
            <person name="Zhang Z."/>
            <person name="Wu J."/>
            <person name="Zhang C."/>
            <person name="Long L."/>
            <person name="Xiao J."/>
        </authorList>
    </citation>
    <scope>NUCLEOTIDE SEQUENCE [LARGE SCALE GENOMIC DNA]</scope>
    <source>
        <strain evidence="4 5">SCSIO 02100</strain>
    </source>
</reference>
<proteinExistence type="predicted"/>
<protein>
    <recommendedName>
        <fullName evidence="3">Histidine kinase/HSP90-like ATPase domain-containing protein</fullName>
    </recommendedName>
</protein>
<evidence type="ECO:0000313" key="4">
    <source>
        <dbReference type="EMBL" id="OEV02625.1"/>
    </source>
</evidence>
<dbReference type="GO" id="GO:0004674">
    <property type="term" value="F:protein serine/threonine kinase activity"/>
    <property type="evidence" value="ECO:0007669"/>
    <property type="project" value="UniProtKB-KW"/>
</dbReference>
<dbReference type="EMBL" id="LJGU01000127">
    <property type="protein sequence ID" value="OEV02625.1"/>
    <property type="molecule type" value="Genomic_DNA"/>
</dbReference>
<dbReference type="STRING" id="1075402.AN216_14000"/>
<dbReference type="InterPro" id="IPR036890">
    <property type="entry name" value="HATPase_C_sf"/>
</dbReference>
<dbReference type="OrthoDB" id="3473697at2"/>
<dbReference type="CDD" id="cd16936">
    <property type="entry name" value="HATPase_RsbW-like"/>
    <property type="match status" value="1"/>
</dbReference>
<comment type="caution">
    <text evidence="4">The sequence shown here is derived from an EMBL/GenBank/DDBJ whole genome shotgun (WGS) entry which is preliminary data.</text>
</comment>
<dbReference type="InterPro" id="IPR050267">
    <property type="entry name" value="Anti-sigma-factor_SerPK"/>
</dbReference>
<dbReference type="Pfam" id="PF13581">
    <property type="entry name" value="HATPase_c_2"/>
    <property type="match status" value="1"/>
</dbReference>
<dbReference type="SUPFAM" id="SSF55874">
    <property type="entry name" value="ATPase domain of HSP90 chaperone/DNA topoisomerase II/histidine kinase"/>
    <property type="match status" value="1"/>
</dbReference>
<feature type="region of interest" description="Disordered" evidence="2">
    <location>
        <begin position="1"/>
        <end position="21"/>
    </location>
</feature>
<dbReference type="RefSeq" id="WP_070196997.1">
    <property type="nucleotide sequence ID" value="NZ_LJGU01000127.1"/>
</dbReference>
<dbReference type="AlphaFoldDB" id="A0A1E7KFE7"/>
<sequence length="162" mass="17458">MTAELPSPRVIQHRPHDESARRAQFRMRFSSTARGARLARRLTTVRLDEWGVPYDSDASHTAALIVGELATNATVHGHTSGQDFALSLSLTTVEGTRVLRIEVSDTVGRAGLPETVTPPDPSVETGRGLLLISALARRWGSTERAHPTAAGGKTVWAELEVG</sequence>
<evidence type="ECO:0000259" key="3">
    <source>
        <dbReference type="Pfam" id="PF13581"/>
    </source>
</evidence>
<keyword evidence="1" id="KW-0723">Serine/threonine-protein kinase</keyword>
<feature type="domain" description="Histidine kinase/HSP90-like ATPase" evidence="3">
    <location>
        <begin position="30"/>
        <end position="141"/>
    </location>
</feature>
<evidence type="ECO:0000256" key="2">
    <source>
        <dbReference type="SAM" id="MobiDB-lite"/>
    </source>
</evidence>
<dbReference type="PANTHER" id="PTHR35526">
    <property type="entry name" value="ANTI-SIGMA-F FACTOR RSBW-RELATED"/>
    <property type="match status" value="1"/>
</dbReference>
<keyword evidence="1" id="KW-0418">Kinase</keyword>
<dbReference type="PANTHER" id="PTHR35526:SF3">
    <property type="entry name" value="ANTI-SIGMA-F FACTOR RSBW"/>
    <property type="match status" value="1"/>
</dbReference>